<dbReference type="GO" id="GO:0005829">
    <property type="term" value="C:cytosol"/>
    <property type="evidence" value="ECO:0007669"/>
    <property type="project" value="TreeGrafter"/>
</dbReference>
<evidence type="ECO:0000256" key="3">
    <source>
        <dbReference type="ARBA" id="ARBA00022723"/>
    </source>
</evidence>
<feature type="binding site" evidence="10">
    <location>
        <begin position="12"/>
        <end position="17"/>
    </location>
    <ligand>
        <name>substrate</name>
    </ligand>
</feature>
<dbReference type="GO" id="GO:0036222">
    <property type="term" value="F:XTP diphosphatase activity"/>
    <property type="evidence" value="ECO:0007669"/>
    <property type="project" value="UniProtKB-UniRule"/>
</dbReference>
<dbReference type="InterPro" id="IPR002637">
    <property type="entry name" value="RdgB/HAM1"/>
</dbReference>
<evidence type="ECO:0000256" key="4">
    <source>
        <dbReference type="ARBA" id="ARBA00022741"/>
    </source>
</evidence>
<feature type="binding site" evidence="10">
    <location>
        <begin position="158"/>
        <end position="161"/>
    </location>
    <ligand>
        <name>substrate</name>
    </ligand>
</feature>
<dbReference type="OrthoDB" id="9807456at2"/>
<feature type="binding site" evidence="10">
    <location>
        <position position="73"/>
    </location>
    <ligand>
        <name>Mg(2+)</name>
        <dbReference type="ChEBI" id="CHEBI:18420"/>
    </ligand>
</feature>
<keyword evidence="3 10" id="KW-0479">Metal-binding</keyword>
<comment type="caution">
    <text evidence="12">The sequence shown here is derived from an EMBL/GenBank/DDBJ whole genome shotgun (WGS) entry which is preliminary data.</text>
</comment>
<dbReference type="PANTHER" id="PTHR11067">
    <property type="entry name" value="INOSINE TRIPHOSPHATE PYROPHOSPHATASE/HAM1 PROTEIN"/>
    <property type="match status" value="1"/>
</dbReference>
<evidence type="ECO:0000256" key="2">
    <source>
        <dbReference type="ARBA" id="ARBA00011738"/>
    </source>
</evidence>
<dbReference type="Pfam" id="PF01725">
    <property type="entry name" value="Ham1p_like"/>
    <property type="match status" value="1"/>
</dbReference>
<evidence type="ECO:0000256" key="6">
    <source>
        <dbReference type="ARBA" id="ARBA00022842"/>
    </source>
</evidence>
<dbReference type="RefSeq" id="WP_132543746.1">
    <property type="nucleotide sequence ID" value="NZ_SLWY01000015.1"/>
</dbReference>
<name>A0A4R2L3F5_9GAMM</name>
<dbReference type="CDD" id="cd00515">
    <property type="entry name" value="HAM1"/>
    <property type="match status" value="1"/>
</dbReference>
<comment type="catalytic activity">
    <reaction evidence="9 10">
        <text>XTP + H2O = XMP + diphosphate + H(+)</text>
        <dbReference type="Rhea" id="RHEA:28610"/>
        <dbReference type="ChEBI" id="CHEBI:15377"/>
        <dbReference type="ChEBI" id="CHEBI:15378"/>
        <dbReference type="ChEBI" id="CHEBI:33019"/>
        <dbReference type="ChEBI" id="CHEBI:57464"/>
        <dbReference type="ChEBI" id="CHEBI:61314"/>
        <dbReference type="EC" id="3.6.1.66"/>
    </reaction>
</comment>
<evidence type="ECO:0000256" key="7">
    <source>
        <dbReference type="ARBA" id="ARBA00023080"/>
    </source>
</evidence>
<dbReference type="InterPro" id="IPR020922">
    <property type="entry name" value="dITP/XTP_pyrophosphatase"/>
</dbReference>
<proteinExistence type="inferred from homology"/>
<evidence type="ECO:0000256" key="11">
    <source>
        <dbReference type="RuleBase" id="RU003781"/>
    </source>
</evidence>
<dbReference type="GO" id="GO:0009146">
    <property type="term" value="P:purine nucleoside triphosphate catabolic process"/>
    <property type="evidence" value="ECO:0007669"/>
    <property type="project" value="UniProtKB-UniRule"/>
</dbReference>
<accession>A0A4R2L3F5</accession>
<keyword evidence="5 10" id="KW-0378">Hydrolase</keyword>
<dbReference type="GO" id="GO:0017111">
    <property type="term" value="F:ribonucleoside triphosphate phosphatase activity"/>
    <property type="evidence" value="ECO:0007669"/>
    <property type="project" value="InterPro"/>
</dbReference>
<keyword evidence="7 10" id="KW-0546">Nucleotide metabolism</keyword>
<dbReference type="NCBIfam" id="TIGR00042">
    <property type="entry name" value="RdgB/HAM1 family non-canonical purine NTP pyrophosphatase"/>
    <property type="match status" value="1"/>
</dbReference>
<evidence type="ECO:0000313" key="12">
    <source>
        <dbReference type="EMBL" id="TCO80232.1"/>
    </source>
</evidence>
<dbReference type="Gene3D" id="3.90.950.10">
    <property type="match status" value="1"/>
</dbReference>
<evidence type="ECO:0000256" key="9">
    <source>
        <dbReference type="ARBA" id="ARBA00052017"/>
    </source>
</evidence>
<dbReference type="Proteomes" id="UP000295765">
    <property type="component" value="Unassembled WGS sequence"/>
</dbReference>
<comment type="similarity">
    <text evidence="1 10 11">Belongs to the HAM1 NTPase family.</text>
</comment>
<dbReference type="GO" id="GO:0009117">
    <property type="term" value="P:nucleotide metabolic process"/>
    <property type="evidence" value="ECO:0007669"/>
    <property type="project" value="UniProtKB-KW"/>
</dbReference>
<feature type="binding site" evidence="10">
    <location>
        <position position="74"/>
    </location>
    <ligand>
        <name>substrate</name>
    </ligand>
</feature>
<comment type="caution">
    <text evidence="10">Lacks conserved residue(s) required for the propagation of feature annotation.</text>
</comment>
<feature type="binding site" evidence="10">
    <location>
        <position position="181"/>
    </location>
    <ligand>
        <name>substrate</name>
    </ligand>
</feature>
<dbReference type="HAMAP" id="MF_01405">
    <property type="entry name" value="Non_canon_purine_NTPase"/>
    <property type="match status" value="1"/>
</dbReference>
<comment type="function">
    <text evidence="10">Pyrophosphatase that catalyzes the hydrolysis of nucleoside triphosphates to their monophosphate derivatives, with a high preference for the non-canonical purine nucleotides XTP (xanthosine triphosphate), dITP (deoxyinosine triphosphate) and ITP. Seems to function as a house-cleaning enzyme that removes non-canonical purine nucleotides from the nucleotide pool, thus preventing their incorporation into DNA/RNA and avoiding chromosomal lesions.</text>
</comment>
<dbReference type="GO" id="GO:0036220">
    <property type="term" value="F:ITP diphosphatase activity"/>
    <property type="evidence" value="ECO:0007669"/>
    <property type="project" value="UniProtKB-UniRule"/>
</dbReference>
<dbReference type="EMBL" id="SLWY01000015">
    <property type="protein sequence ID" value="TCO80232.1"/>
    <property type="molecule type" value="Genomic_DNA"/>
</dbReference>
<gene>
    <name evidence="12" type="ORF">EV699_1158</name>
</gene>
<comment type="catalytic activity">
    <reaction evidence="10">
        <text>ITP + H2O = IMP + diphosphate + H(+)</text>
        <dbReference type="Rhea" id="RHEA:29399"/>
        <dbReference type="ChEBI" id="CHEBI:15377"/>
        <dbReference type="ChEBI" id="CHEBI:15378"/>
        <dbReference type="ChEBI" id="CHEBI:33019"/>
        <dbReference type="ChEBI" id="CHEBI:58053"/>
        <dbReference type="ChEBI" id="CHEBI:61402"/>
        <dbReference type="EC" id="3.6.1.66"/>
    </reaction>
</comment>
<dbReference type="EC" id="3.6.1.66" evidence="10"/>
<dbReference type="InterPro" id="IPR029001">
    <property type="entry name" value="ITPase-like_fam"/>
</dbReference>
<feature type="active site" description="Proton acceptor" evidence="10">
    <location>
        <position position="73"/>
    </location>
</feature>
<keyword evidence="13" id="KW-1185">Reference proteome</keyword>
<evidence type="ECO:0000256" key="5">
    <source>
        <dbReference type="ARBA" id="ARBA00022801"/>
    </source>
</evidence>
<feature type="binding site" evidence="10">
    <location>
        <begin position="186"/>
        <end position="187"/>
    </location>
    <ligand>
        <name>substrate</name>
    </ligand>
</feature>
<dbReference type="GO" id="GO:0035870">
    <property type="term" value="F:dITP diphosphatase activity"/>
    <property type="evidence" value="ECO:0007669"/>
    <property type="project" value="UniProtKB-UniRule"/>
</dbReference>
<protein>
    <recommendedName>
        <fullName evidence="10">dITP/XTP pyrophosphatase</fullName>
        <ecNumber evidence="10">3.6.1.66</ecNumber>
    </recommendedName>
    <alternativeName>
        <fullName evidence="10">Non-canonical purine NTP pyrophosphatase</fullName>
    </alternativeName>
    <alternativeName>
        <fullName evidence="10">Non-standard purine NTP pyrophosphatase</fullName>
    </alternativeName>
    <alternativeName>
        <fullName evidence="10">Nucleoside-triphosphate diphosphatase</fullName>
    </alternativeName>
    <alternativeName>
        <fullName evidence="10">Nucleoside-triphosphate pyrophosphatase</fullName>
        <shortName evidence="10">NTPase</shortName>
    </alternativeName>
</protein>
<evidence type="ECO:0000256" key="1">
    <source>
        <dbReference type="ARBA" id="ARBA00008023"/>
    </source>
</evidence>
<sequence length="201" mass="20773">MIALPHRAVLATGNPGKAREFAALLADLGIEVLPQSAFGVPEAAETGLSFVENAILKARNAARHTGLAALADDSGIEVDALNGAPGIYSARYAGVGAGDAANLEKLLEVLRTVPAEQRSARFRCVLVWMRHAEDATPVIAQGTWEGSITTAARGSGGFGYDPVFEVAGLGLTAAELDAATKNRLSHRARAMACLRALLAGG</sequence>
<evidence type="ECO:0000313" key="13">
    <source>
        <dbReference type="Proteomes" id="UP000295765"/>
    </source>
</evidence>
<keyword evidence="4 10" id="KW-0547">Nucleotide-binding</keyword>
<dbReference type="FunFam" id="3.90.950.10:FF:000001">
    <property type="entry name" value="dITP/XTP pyrophosphatase"/>
    <property type="match status" value="1"/>
</dbReference>
<dbReference type="GO" id="GO:0000166">
    <property type="term" value="F:nucleotide binding"/>
    <property type="evidence" value="ECO:0007669"/>
    <property type="project" value="UniProtKB-KW"/>
</dbReference>
<keyword evidence="6 10" id="KW-0460">Magnesium</keyword>
<organism evidence="12 13">
    <name type="scientific">Plasticicumulans lactativorans</name>
    <dbReference type="NCBI Taxonomy" id="1133106"/>
    <lineage>
        <taxon>Bacteria</taxon>
        <taxon>Pseudomonadati</taxon>
        <taxon>Pseudomonadota</taxon>
        <taxon>Gammaproteobacteria</taxon>
        <taxon>Candidatus Competibacteraceae</taxon>
        <taxon>Plasticicumulans</taxon>
    </lineage>
</organism>
<dbReference type="PANTHER" id="PTHR11067:SF9">
    <property type="entry name" value="INOSINE TRIPHOSPHATE PYROPHOSPHATASE"/>
    <property type="match status" value="1"/>
</dbReference>
<evidence type="ECO:0000256" key="10">
    <source>
        <dbReference type="HAMAP-Rule" id="MF_01405"/>
    </source>
</evidence>
<comment type="cofactor">
    <cofactor evidence="10">
        <name>Mg(2+)</name>
        <dbReference type="ChEBI" id="CHEBI:18420"/>
    </cofactor>
    <text evidence="10">Binds 1 Mg(2+) ion per subunit.</text>
</comment>
<comment type="subunit">
    <text evidence="2 10">Homodimer.</text>
</comment>
<reference evidence="12 13" key="1">
    <citation type="submission" date="2019-03" db="EMBL/GenBank/DDBJ databases">
        <title>Genomic Encyclopedia of Type Strains, Phase IV (KMG-IV): sequencing the most valuable type-strain genomes for metagenomic binning, comparative biology and taxonomic classification.</title>
        <authorList>
            <person name="Goeker M."/>
        </authorList>
    </citation>
    <scope>NUCLEOTIDE SEQUENCE [LARGE SCALE GENOMIC DNA]</scope>
    <source>
        <strain evidence="12 13">DSM 25287</strain>
    </source>
</reference>
<dbReference type="AlphaFoldDB" id="A0A4R2L3F5"/>
<dbReference type="GO" id="GO:0046872">
    <property type="term" value="F:metal ion binding"/>
    <property type="evidence" value="ECO:0007669"/>
    <property type="project" value="UniProtKB-KW"/>
</dbReference>
<dbReference type="SUPFAM" id="SSF52972">
    <property type="entry name" value="ITPase-like"/>
    <property type="match status" value="1"/>
</dbReference>
<comment type="catalytic activity">
    <reaction evidence="8 10">
        <text>dITP + H2O = dIMP + diphosphate + H(+)</text>
        <dbReference type="Rhea" id="RHEA:28342"/>
        <dbReference type="ChEBI" id="CHEBI:15377"/>
        <dbReference type="ChEBI" id="CHEBI:15378"/>
        <dbReference type="ChEBI" id="CHEBI:33019"/>
        <dbReference type="ChEBI" id="CHEBI:61194"/>
        <dbReference type="ChEBI" id="CHEBI:61382"/>
        <dbReference type="EC" id="3.6.1.66"/>
    </reaction>
</comment>
<evidence type="ECO:0000256" key="8">
    <source>
        <dbReference type="ARBA" id="ARBA00051875"/>
    </source>
</evidence>